<dbReference type="NCBIfam" id="NF007112">
    <property type="entry name" value="PRK09561.1"/>
    <property type="match status" value="1"/>
</dbReference>
<comment type="subcellular location">
    <subcellularLocation>
        <location evidence="1">Cell inner membrane</location>
        <topology evidence="1">Multi-pass membrane protein</topology>
    </subcellularLocation>
    <subcellularLocation>
        <location evidence="7">Cell membrane</location>
        <topology evidence="7">Multi-pass membrane protein</topology>
    </subcellularLocation>
</comment>
<evidence type="ECO:0000256" key="2">
    <source>
        <dbReference type="ARBA" id="ARBA00022475"/>
    </source>
</evidence>
<comment type="similarity">
    <text evidence="7">Belongs to the NhaA Na(+)/H(+) (TC 2.A.33) antiporter family.</text>
</comment>
<dbReference type="Pfam" id="PF06965">
    <property type="entry name" value="Na_H_antiport_1"/>
    <property type="match status" value="1"/>
</dbReference>
<dbReference type="InterPro" id="IPR023171">
    <property type="entry name" value="Na/H_antiporter_dom_sf"/>
</dbReference>
<keyword evidence="7" id="KW-0915">Sodium</keyword>
<keyword evidence="5 7" id="KW-0472">Membrane</keyword>
<feature type="transmembrane region" description="Helical" evidence="7">
    <location>
        <begin position="289"/>
        <end position="313"/>
    </location>
</feature>
<organism evidence="8">
    <name type="scientific">Candidatus Kentrum sp. FW</name>
    <dbReference type="NCBI Taxonomy" id="2126338"/>
    <lineage>
        <taxon>Bacteria</taxon>
        <taxon>Pseudomonadati</taxon>
        <taxon>Pseudomonadota</taxon>
        <taxon>Gammaproteobacteria</taxon>
        <taxon>Candidatus Kentrum</taxon>
    </lineage>
</organism>
<evidence type="ECO:0000313" key="8">
    <source>
        <dbReference type="EMBL" id="VFJ58093.1"/>
    </source>
</evidence>
<evidence type="ECO:0000256" key="5">
    <source>
        <dbReference type="ARBA" id="ARBA00023136"/>
    </source>
</evidence>
<feature type="transmembrane region" description="Helical" evidence="7">
    <location>
        <begin position="329"/>
        <end position="350"/>
    </location>
</feature>
<keyword evidence="7" id="KW-0813">Transport</keyword>
<dbReference type="GO" id="GO:0005886">
    <property type="term" value="C:plasma membrane"/>
    <property type="evidence" value="ECO:0007669"/>
    <property type="project" value="UniProtKB-SubCell"/>
</dbReference>
<dbReference type="PANTHER" id="PTHR30341:SF0">
    <property type="entry name" value="NA(+)_H(+) ANTIPORTER NHAA"/>
    <property type="match status" value="1"/>
</dbReference>
<dbReference type="HAMAP" id="MF_01844">
    <property type="entry name" value="NhaA"/>
    <property type="match status" value="1"/>
</dbReference>
<keyword evidence="7" id="KW-0406">Ion transport</keyword>
<comment type="function">
    <text evidence="7">Na(+)/H(+) antiporter that extrudes sodium in exchange for external protons.</text>
</comment>
<keyword evidence="2 7" id="KW-1003">Cell membrane</keyword>
<accession>A0A450SVP9</accession>
<evidence type="ECO:0000256" key="7">
    <source>
        <dbReference type="HAMAP-Rule" id="MF_01844"/>
    </source>
</evidence>
<feature type="transmembrane region" description="Helical" evidence="7">
    <location>
        <begin position="126"/>
        <end position="145"/>
    </location>
</feature>
<dbReference type="GO" id="GO:0006885">
    <property type="term" value="P:regulation of pH"/>
    <property type="evidence" value="ECO:0007669"/>
    <property type="project" value="UniProtKB-UniRule"/>
</dbReference>
<feature type="transmembrane region" description="Helical" evidence="7">
    <location>
        <begin position="154"/>
        <end position="175"/>
    </location>
</feature>
<dbReference type="Gene3D" id="1.20.1530.10">
    <property type="entry name" value="Na+/H+ antiporter like domain"/>
    <property type="match status" value="1"/>
</dbReference>
<gene>
    <name evidence="7" type="primary">nhaA</name>
    <name evidence="8" type="ORF">BECKFW1821A_GA0114235_10789</name>
    <name evidence="9" type="ORF">BECKFW1821B_GA0114236_11243</name>
</gene>
<dbReference type="NCBIfam" id="TIGR00773">
    <property type="entry name" value="NhaA"/>
    <property type="match status" value="1"/>
</dbReference>
<dbReference type="PANTHER" id="PTHR30341">
    <property type="entry name" value="SODIUM ION/PROTON ANTIPORTER NHAA-RELATED"/>
    <property type="match status" value="1"/>
</dbReference>
<evidence type="ECO:0000256" key="6">
    <source>
        <dbReference type="ARBA" id="ARBA00023201"/>
    </source>
</evidence>
<keyword evidence="3 7" id="KW-0812">Transmembrane</keyword>
<dbReference type="AlphaFoldDB" id="A0A450SVP9"/>
<dbReference type="NCBIfam" id="NF007111">
    <property type="entry name" value="PRK09560.1"/>
    <property type="match status" value="1"/>
</dbReference>
<evidence type="ECO:0000256" key="4">
    <source>
        <dbReference type="ARBA" id="ARBA00022989"/>
    </source>
</evidence>
<feature type="transmembrane region" description="Helical" evidence="7">
    <location>
        <begin position="12"/>
        <end position="29"/>
    </location>
</feature>
<dbReference type="InterPro" id="IPR004670">
    <property type="entry name" value="NhaA"/>
</dbReference>
<keyword evidence="6 7" id="KW-0739">Sodium transport</keyword>
<dbReference type="GO" id="GO:0015385">
    <property type="term" value="F:sodium:proton antiporter activity"/>
    <property type="evidence" value="ECO:0007669"/>
    <property type="project" value="UniProtKB-UniRule"/>
</dbReference>
<protein>
    <recommendedName>
        <fullName evidence="7">Na(+)/H(+) antiporter NhaA</fullName>
    </recommendedName>
    <alternativeName>
        <fullName evidence="7">Sodium/proton antiporter NhaA</fullName>
    </alternativeName>
</protein>
<feature type="transmembrane region" description="Helical" evidence="7">
    <location>
        <begin position="370"/>
        <end position="389"/>
    </location>
</feature>
<feature type="transmembrane region" description="Helical" evidence="7">
    <location>
        <begin position="91"/>
        <end position="114"/>
    </location>
</feature>
<dbReference type="EMBL" id="CAADEW010000078">
    <property type="protein sequence ID" value="VFJ58093.1"/>
    <property type="molecule type" value="Genomic_DNA"/>
</dbReference>
<evidence type="ECO:0000256" key="1">
    <source>
        <dbReference type="ARBA" id="ARBA00004429"/>
    </source>
</evidence>
<sequence>MKKKIIRLIRNPAASGILIFLAAVAAMLVENSPLDEFYNGFLNIPVAVQFGLLKIEKPLLLWINDGLMAVFFLLVGLELKREFLEGQLSQPANAILPVVGAVGGIVVPAGIYILINHGDTRALEGWAIPTATDIAFAIGVLALLGKRVPPELKLFLLALAIIDDLAAIIIIALFYTNDLAMAPLSIAALAVMILVVMNLLGVRSISAYGVAGVVLWAAVLKSGVHATLTGVVIAMVIPLKERRGKPSPLHQLEHDLRHMVELGILPLFAFANAGISIEGLSLETLWRPIPLGIALGLIIGKQLGVFSFVWMIVKTGLAKKPEHFSWTQLYGVALLCGVGFTMSLFISSLAFEHSGIAVISGTSETGSARLGILVGSLISGVLGYLVLLFSCREPGSSK</sequence>
<proteinExistence type="inferred from homology"/>
<keyword evidence="4 7" id="KW-1133">Transmembrane helix</keyword>
<evidence type="ECO:0000313" key="9">
    <source>
        <dbReference type="EMBL" id="VFJ66979.1"/>
    </source>
</evidence>
<comment type="catalytic activity">
    <reaction evidence="7">
        <text>Na(+)(in) + 2 H(+)(out) = Na(+)(out) + 2 H(+)(in)</text>
        <dbReference type="Rhea" id="RHEA:29251"/>
        <dbReference type="ChEBI" id="CHEBI:15378"/>
        <dbReference type="ChEBI" id="CHEBI:29101"/>
    </reaction>
</comment>
<reference evidence="8" key="1">
    <citation type="submission" date="2019-02" db="EMBL/GenBank/DDBJ databases">
        <authorList>
            <person name="Gruber-Vodicka R. H."/>
            <person name="Seah K. B. B."/>
        </authorList>
    </citation>
    <scope>NUCLEOTIDE SEQUENCE</scope>
    <source>
        <strain evidence="9">BECK_BZ106</strain>
        <strain evidence="8">BECK_BZ15</strain>
    </source>
</reference>
<dbReference type="EMBL" id="CAADFD010000124">
    <property type="protein sequence ID" value="VFJ66979.1"/>
    <property type="molecule type" value="Genomic_DNA"/>
</dbReference>
<evidence type="ECO:0000256" key="3">
    <source>
        <dbReference type="ARBA" id="ARBA00022692"/>
    </source>
</evidence>
<feature type="transmembrane region" description="Helical" evidence="7">
    <location>
        <begin position="59"/>
        <end position="79"/>
    </location>
</feature>
<feature type="transmembrane region" description="Helical" evidence="7">
    <location>
        <begin position="181"/>
        <end position="201"/>
    </location>
</feature>
<name>A0A450SVP9_9GAMM</name>
<feature type="transmembrane region" description="Helical" evidence="7">
    <location>
        <begin position="213"/>
        <end position="239"/>
    </location>
</feature>
<keyword evidence="7" id="KW-0050">Antiport</keyword>